<feature type="compositionally biased region" description="Basic and acidic residues" evidence="1">
    <location>
        <begin position="216"/>
        <end position="229"/>
    </location>
</feature>
<keyword evidence="3" id="KW-1185">Reference proteome</keyword>
<reference evidence="2" key="1">
    <citation type="submission" date="2023-03" db="EMBL/GenBank/DDBJ databases">
        <title>Massive genome expansion in bonnet fungi (Mycena s.s.) driven by repeated elements and novel gene families across ecological guilds.</title>
        <authorList>
            <consortium name="Lawrence Berkeley National Laboratory"/>
            <person name="Harder C.B."/>
            <person name="Miyauchi S."/>
            <person name="Viragh M."/>
            <person name="Kuo A."/>
            <person name="Thoen E."/>
            <person name="Andreopoulos B."/>
            <person name="Lu D."/>
            <person name="Skrede I."/>
            <person name="Drula E."/>
            <person name="Henrissat B."/>
            <person name="Morin E."/>
            <person name="Kohler A."/>
            <person name="Barry K."/>
            <person name="LaButti K."/>
            <person name="Morin E."/>
            <person name="Salamov A."/>
            <person name="Lipzen A."/>
            <person name="Mereny Z."/>
            <person name="Hegedus B."/>
            <person name="Baldrian P."/>
            <person name="Stursova M."/>
            <person name="Weitz H."/>
            <person name="Taylor A."/>
            <person name="Grigoriev I.V."/>
            <person name="Nagy L.G."/>
            <person name="Martin F."/>
            <person name="Kauserud H."/>
        </authorList>
    </citation>
    <scope>NUCLEOTIDE SEQUENCE</scope>
    <source>
        <strain evidence="2">CBHHK200</strain>
    </source>
</reference>
<accession>A0AAD6T956</accession>
<evidence type="ECO:0000313" key="2">
    <source>
        <dbReference type="EMBL" id="KAJ7042061.1"/>
    </source>
</evidence>
<evidence type="ECO:0000256" key="1">
    <source>
        <dbReference type="SAM" id="MobiDB-lite"/>
    </source>
</evidence>
<proteinExistence type="predicted"/>
<sequence>MTLSESLLIHRNLEVWLSDNEDDTIPHEQVEMLGNTLTTSVPLAKGTEYAINWGRYPGTEHTVFCEIFIPIKGRDVRIATHFMDKDKPETQIRSSFGRVNSTLIGTKNNDWLIAPGPSKKAFVELRIRRAQGTPIHQCVPDPDDPGGHLDDIDIDLIDNQDENKAPFIIFRFNFVPLPKPERNAESSKSTVPRKRKHQTRRQSPSSRSNARKRQDRGHQEPPELEEPPRRPSSPLSEPRDGPAPREGDQRTSLADQLAAAMQEEEALDAELKAQLQATEKRIAEKRKLLGK</sequence>
<gene>
    <name evidence="2" type="ORF">C8F04DRAFT_115416</name>
</gene>
<dbReference type="EMBL" id="JARJCM010000014">
    <property type="protein sequence ID" value="KAJ7042061.1"/>
    <property type="molecule type" value="Genomic_DNA"/>
</dbReference>
<evidence type="ECO:0000313" key="3">
    <source>
        <dbReference type="Proteomes" id="UP001218188"/>
    </source>
</evidence>
<dbReference type="AlphaFoldDB" id="A0AAD6T956"/>
<protein>
    <submittedName>
        <fullName evidence="2">Uncharacterized protein</fullName>
    </submittedName>
</protein>
<name>A0AAD6T956_9AGAR</name>
<feature type="compositionally biased region" description="Basic residues" evidence="1">
    <location>
        <begin position="191"/>
        <end position="200"/>
    </location>
</feature>
<feature type="region of interest" description="Disordered" evidence="1">
    <location>
        <begin position="178"/>
        <end position="265"/>
    </location>
</feature>
<feature type="region of interest" description="Disordered" evidence="1">
    <location>
        <begin position="133"/>
        <end position="153"/>
    </location>
</feature>
<organism evidence="2 3">
    <name type="scientific">Mycena alexandri</name>
    <dbReference type="NCBI Taxonomy" id="1745969"/>
    <lineage>
        <taxon>Eukaryota</taxon>
        <taxon>Fungi</taxon>
        <taxon>Dikarya</taxon>
        <taxon>Basidiomycota</taxon>
        <taxon>Agaricomycotina</taxon>
        <taxon>Agaricomycetes</taxon>
        <taxon>Agaricomycetidae</taxon>
        <taxon>Agaricales</taxon>
        <taxon>Marasmiineae</taxon>
        <taxon>Mycenaceae</taxon>
        <taxon>Mycena</taxon>
    </lineage>
</organism>
<comment type="caution">
    <text evidence="2">The sequence shown here is derived from an EMBL/GenBank/DDBJ whole genome shotgun (WGS) entry which is preliminary data.</text>
</comment>
<dbReference type="Proteomes" id="UP001218188">
    <property type="component" value="Unassembled WGS sequence"/>
</dbReference>
<feature type="compositionally biased region" description="Basic and acidic residues" evidence="1">
    <location>
        <begin position="237"/>
        <end position="249"/>
    </location>
</feature>